<dbReference type="PANTHER" id="PTHR31111:SF136">
    <property type="entry name" value="F-BOX ASSOCIATED DOMAIN-CONTAINING PROTEIN"/>
    <property type="match status" value="1"/>
</dbReference>
<dbReference type="NCBIfam" id="TIGR01640">
    <property type="entry name" value="F_box_assoc_1"/>
    <property type="match status" value="1"/>
</dbReference>
<proteinExistence type="predicted"/>
<name>A0A5N6QZN0_9ROSI</name>
<dbReference type="InterPro" id="IPR017451">
    <property type="entry name" value="F-box-assoc_interact_dom"/>
</dbReference>
<reference evidence="2 3" key="1">
    <citation type="submission" date="2019-06" db="EMBL/GenBank/DDBJ databases">
        <title>A chromosomal-level reference genome of Carpinus fangiana (Coryloideae, Betulaceae).</title>
        <authorList>
            <person name="Yang X."/>
            <person name="Wang Z."/>
            <person name="Zhang L."/>
            <person name="Hao G."/>
            <person name="Liu J."/>
            <person name="Yang Y."/>
        </authorList>
    </citation>
    <scope>NUCLEOTIDE SEQUENCE [LARGE SCALE GENOMIC DNA]</scope>
    <source>
        <strain evidence="2">Cfa_2016G</strain>
        <tissue evidence="2">Leaf</tissue>
    </source>
</reference>
<evidence type="ECO:0000313" key="2">
    <source>
        <dbReference type="EMBL" id="KAE8023003.1"/>
    </source>
</evidence>
<dbReference type="Proteomes" id="UP000327013">
    <property type="component" value="Chromosome 3"/>
</dbReference>
<keyword evidence="3" id="KW-1185">Reference proteome</keyword>
<dbReference type="AlphaFoldDB" id="A0A5N6QZN0"/>
<sequence>MSPLIGLRRVSQSFNTLIRHRRHFAAQSRIGRRVLFFAERIKNRVVEEHYFYSAEIQKSGAQALPLSSPQSLSKASGTISSPATACSTFAAWTINYTSIVPIPESSLRFPMILLLRSLFPVNLFAKRVTTLGLIRCPTSTRSSLFKPWTSQNRISGFSRWAADRGTEEVFANGAIHWMVHDYDSYNIGDPEIYIFSFDMVEEQFRMIPHPDVSFPGKLTELGGRLALIDDFRWRVDVEYDKLHLWILEVCNNHKWVKETIHLPYAWMIHNEILAFNHDTGEMLLQPAKQLLPAKRRVGNLTIMPKRERLLYYNTKTGIFRWTELSGFPHWCRQGKILEKEMEECYFFAVDCAFTDEREKETSFK</sequence>
<protein>
    <recommendedName>
        <fullName evidence="1">F-box associated beta-propeller type 3 domain-containing protein</fullName>
    </recommendedName>
</protein>
<dbReference type="OrthoDB" id="1499688at2759"/>
<dbReference type="PANTHER" id="PTHR31111">
    <property type="entry name" value="BNAA05G37150D PROTEIN-RELATED"/>
    <property type="match status" value="1"/>
</dbReference>
<dbReference type="Pfam" id="PF08268">
    <property type="entry name" value="FBA_3"/>
    <property type="match status" value="1"/>
</dbReference>
<evidence type="ECO:0000313" key="3">
    <source>
        <dbReference type="Proteomes" id="UP000327013"/>
    </source>
</evidence>
<dbReference type="InterPro" id="IPR013187">
    <property type="entry name" value="F-box-assoc_dom_typ3"/>
</dbReference>
<organism evidence="2 3">
    <name type="scientific">Carpinus fangiana</name>
    <dbReference type="NCBI Taxonomy" id="176857"/>
    <lineage>
        <taxon>Eukaryota</taxon>
        <taxon>Viridiplantae</taxon>
        <taxon>Streptophyta</taxon>
        <taxon>Embryophyta</taxon>
        <taxon>Tracheophyta</taxon>
        <taxon>Spermatophyta</taxon>
        <taxon>Magnoliopsida</taxon>
        <taxon>eudicotyledons</taxon>
        <taxon>Gunneridae</taxon>
        <taxon>Pentapetalae</taxon>
        <taxon>rosids</taxon>
        <taxon>fabids</taxon>
        <taxon>Fagales</taxon>
        <taxon>Betulaceae</taxon>
        <taxon>Carpinus</taxon>
    </lineage>
</organism>
<evidence type="ECO:0000259" key="1">
    <source>
        <dbReference type="Pfam" id="PF08268"/>
    </source>
</evidence>
<dbReference type="EMBL" id="CM017323">
    <property type="protein sequence ID" value="KAE8023003.1"/>
    <property type="molecule type" value="Genomic_DNA"/>
</dbReference>
<accession>A0A5N6QZN0</accession>
<gene>
    <name evidence="2" type="ORF">FH972_008760</name>
</gene>
<feature type="domain" description="F-box associated beta-propeller type 3" evidence="1">
    <location>
        <begin position="167"/>
        <end position="339"/>
    </location>
</feature>